<evidence type="ECO:0000313" key="3">
    <source>
        <dbReference type="Proteomes" id="UP000002320"/>
    </source>
</evidence>
<dbReference type="HOGENOM" id="CLU_2051916_0_0_1"/>
<dbReference type="InParanoid" id="B0XAL6"/>
<dbReference type="EnsemblMetazoa" id="CPIJ016603-RA">
    <property type="protein sequence ID" value="CPIJ016603-PA"/>
    <property type="gene ID" value="CPIJ016603"/>
</dbReference>
<evidence type="ECO:0000313" key="1">
    <source>
        <dbReference type="EMBL" id="EDS43752.1"/>
    </source>
</evidence>
<dbReference type="STRING" id="7176.B0XAL6"/>
<dbReference type="VEuPathDB" id="VectorBase:CQUJHB002379"/>
<name>B0XAL6_CULQU</name>
<accession>B0XAL6</accession>
<proteinExistence type="predicted"/>
<dbReference type="OrthoDB" id="10023235at2759"/>
<dbReference type="KEGG" id="cqu:CpipJ_CPIJ016603"/>
<organism>
    <name type="scientific">Culex quinquefasciatus</name>
    <name type="common">Southern house mosquito</name>
    <name type="synonym">Culex pungens</name>
    <dbReference type="NCBI Taxonomy" id="7176"/>
    <lineage>
        <taxon>Eukaryota</taxon>
        <taxon>Metazoa</taxon>
        <taxon>Ecdysozoa</taxon>
        <taxon>Arthropoda</taxon>
        <taxon>Hexapoda</taxon>
        <taxon>Insecta</taxon>
        <taxon>Pterygota</taxon>
        <taxon>Neoptera</taxon>
        <taxon>Endopterygota</taxon>
        <taxon>Diptera</taxon>
        <taxon>Nematocera</taxon>
        <taxon>Culicoidea</taxon>
        <taxon>Culicidae</taxon>
        <taxon>Culicinae</taxon>
        <taxon>Culicini</taxon>
        <taxon>Culex</taxon>
        <taxon>Culex</taxon>
    </lineage>
</organism>
<keyword evidence="3" id="KW-1185">Reference proteome</keyword>
<protein>
    <submittedName>
        <fullName evidence="1 2">Uncharacterized protein</fullName>
    </submittedName>
</protein>
<reference evidence="1" key="1">
    <citation type="submission" date="2007-03" db="EMBL/GenBank/DDBJ databases">
        <title>Annotation of Culex pipiens quinquefasciatus.</title>
        <authorList>
            <consortium name="The Broad Institute Genome Sequencing Platform"/>
            <person name="Atkinson P.W."/>
            <person name="Hemingway J."/>
            <person name="Christensen B.M."/>
            <person name="Higgs S."/>
            <person name="Kodira C."/>
            <person name="Hannick L."/>
            <person name="Megy K."/>
            <person name="O'Leary S."/>
            <person name="Pearson M."/>
            <person name="Haas B.J."/>
            <person name="Mauceli E."/>
            <person name="Wortman J.R."/>
            <person name="Lee N.H."/>
            <person name="Guigo R."/>
            <person name="Stanke M."/>
            <person name="Alvarado L."/>
            <person name="Amedeo P."/>
            <person name="Antoine C.H."/>
            <person name="Arensburger P."/>
            <person name="Bidwell S.L."/>
            <person name="Crawford M."/>
            <person name="Camaro F."/>
            <person name="Devon K."/>
            <person name="Engels R."/>
            <person name="Hammond M."/>
            <person name="Howarth C."/>
            <person name="Koehrsen M."/>
            <person name="Lawson D."/>
            <person name="Montgomery P."/>
            <person name="Nene V."/>
            <person name="Nusbaum C."/>
            <person name="Puiu D."/>
            <person name="Romero-Severson J."/>
            <person name="Severson D.W."/>
            <person name="Shumway M."/>
            <person name="Sisk P."/>
            <person name="Stolte C."/>
            <person name="Zeng Q."/>
            <person name="Eisenstadt E."/>
            <person name="Fraser-Liggett C."/>
            <person name="Strausberg R."/>
            <person name="Galagan J."/>
            <person name="Birren B."/>
            <person name="Collins F.H."/>
        </authorList>
    </citation>
    <scope>NUCLEOTIDE SEQUENCE [LARGE SCALE GENOMIC DNA]</scope>
    <source>
        <strain evidence="1">JHB</strain>
    </source>
</reference>
<reference evidence="2" key="2">
    <citation type="submission" date="2020-05" db="UniProtKB">
        <authorList>
            <consortium name="EnsemblMetazoa"/>
        </authorList>
    </citation>
    <scope>IDENTIFICATION</scope>
    <source>
        <strain evidence="2">JHB</strain>
    </source>
</reference>
<dbReference type="AlphaFoldDB" id="B0XAL6"/>
<dbReference type="VEuPathDB" id="VectorBase:CPIJ016603"/>
<sequence>MEISGHRSRTRRNRLLACVFQFLHPGYVAQLRSGLRNDINRQLRTAGEPVKYEEIQVEGIYAVPYENCFYRVVVLEKIASSKSLVGHSVNGVATAAAVDEDCPTLPSVLTGLRAISSLPP</sequence>
<evidence type="ECO:0000313" key="2">
    <source>
        <dbReference type="EnsemblMetazoa" id="CPIJ016603-PA"/>
    </source>
</evidence>
<gene>
    <name evidence="2" type="primary">6050016</name>
    <name evidence="1" type="ORF">CpipJ_CPIJ016603</name>
</gene>
<dbReference type="EMBL" id="DS232588">
    <property type="protein sequence ID" value="EDS43752.1"/>
    <property type="molecule type" value="Genomic_DNA"/>
</dbReference>
<dbReference type="Proteomes" id="UP000002320">
    <property type="component" value="Unassembled WGS sequence"/>
</dbReference>